<evidence type="ECO:0000256" key="1">
    <source>
        <dbReference type="ARBA" id="ARBA00022598"/>
    </source>
</evidence>
<organism evidence="6">
    <name type="scientific">Xenorhabdus szentirmaii</name>
    <dbReference type="NCBI Taxonomy" id="290112"/>
    <lineage>
        <taxon>Bacteria</taxon>
        <taxon>Pseudomonadati</taxon>
        <taxon>Pseudomonadota</taxon>
        <taxon>Gammaproteobacteria</taxon>
        <taxon>Enterobacterales</taxon>
        <taxon>Morganellaceae</taxon>
        <taxon>Xenorhabdus</taxon>
    </lineage>
</organism>
<dbReference type="GO" id="GO:0005524">
    <property type="term" value="F:ATP binding"/>
    <property type="evidence" value="ECO:0007669"/>
    <property type="project" value="UniProtKB-UniRule"/>
</dbReference>
<sequence>MPAFIFQAKLQCGKNSREISSMNLLIIGSGFSPVHHKLKALGHRLFIIPDPSKKMPANENGLYEAILFVHDVDHIEQLAIKICSDPILFNINRVIAFNEKWQLTATRVASRTNLPIIIDEHLVNLTVDKYSMRKHLERAGVPSVKFEKITHYHELADALHRIGFPAILKPLSGEASKDIYLIEDEFSYHQIASALKNNFNEEFLLESFIYGDEYSVEAVSYQGQHHILAITKKYKNKRFIETGHVLPAPLAHELEEQIKTYIQKFLSVMNFNNCPSHTEIILSNSGPVVIESHTRPGGDNIYRLLEFSTGIDLMNIVAKINTGTLEEEDIKRTKNQCHSAVWYSIPEGDSHFILEHIEGLEEARKIDHIEDITLLIQPGENARHATNSFDRSAFAIATAPTASEALHSAQHALSQIKFTYSYHSPKMEEN</sequence>
<keyword evidence="1" id="KW-0436">Ligase</keyword>
<dbReference type="Pfam" id="PF13535">
    <property type="entry name" value="ATP-grasp_4"/>
    <property type="match status" value="1"/>
</dbReference>
<dbReference type="Proteomes" id="UP001193920">
    <property type="component" value="Unassembled WGS sequence"/>
</dbReference>
<gene>
    <name evidence="6" type="ORF">ID854_11065</name>
</gene>
<evidence type="ECO:0000256" key="3">
    <source>
        <dbReference type="ARBA" id="ARBA00022840"/>
    </source>
</evidence>
<dbReference type="Pfam" id="PF18603">
    <property type="entry name" value="LAL_C2"/>
    <property type="match status" value="1"/>
</dbReference>
<dbReference type="RefSeq" id="WP_323869012.1">
    <property type="nucleotide sequence ID" value="NZ_JACXBF010000244.1"/>
</dbReference>
<dbReference type="SUPFAM" id="SSF56059">
    <property type="entry name" value="Glutathione synthetase ATP-binding domain-like"/>
    <property type="match status" value="1"/>
</dbReference>
<evidence type="ECO:0000313" key="6">
    <source>
        <dbReference type="EMBL" id="MBD2800976.1"/>
    </source>
</evidence>
<dbReference type="PANTHER" id="PTHR43585:SF2">
    <property type="entry name" value="ATP-GRASP ENZYME FSQD"/>
    <property type="match status" value="1"/>
</dbReference>
<protein>
    <submittedName>
        <fullName evidence="6">ATP-grasp domain-containing protein</fullName>
    </submittedName>
</protein>
<dbReference type="GO" id="GO:0016874">
    <property type="term" value="F:ligase activity"/>
    <property type="evidence" value="ECO:0007669"/>
    <property type="project" value="UniProtKB-KW"/>
</dbReference>
<dbReference type="InterPro" id="IPR011761">
    <property type="entry name" value="ATP-grasp"/>
</dbReference>
<name>A0AAW3YVE6_9GAMM</name>
<evidence type="ECO:0000259" key="5">
    <source>
        <dbReference type="PROSITE" id="PS50975"/>
    </source>
</evidence>
<dbReference type="InterPro" id="IPR040570">
    <property type="entry name" value="LAL_C2"/>
</dbReference>
<proteinExistence type="predicted"/>
<keyword evidence="2 4" id="KW-0547">Nucleotide-binding</keyword>
<dbReference type="Gene3D" id="3.30.470.20">
    <property type="entry name" value="ATP-grasp fold, B domain"/>
    <property type="match status" value="1"/>
</dbReference>
<dbReference type="PANTHER" id="PTHR43585">
    <property type="entry name" value="FUMIPYRROLE BIOSYNTHESIS PROTEIN C"/>
    <property type="match status" value="1"/>
</dbReference>
<dbReference type="AlphaFoldDB" id="A0AAW3YVE6"/>
<reference evidence="6" key="1">
    <citation type="submission" date="2020-09" db="EMBL/GenBank/DDBJ databases">
        <authorList>
            <person name="Palma L."/>
            <person name="Caballero P."/>
            <person name="Berry C."/>
            <person name="Del Valle E."/>
        </authorList>
    </citation>
    <scope>NUCLEOTIDE SEQUENCE</scope>
    <source>
        <strain evidence="6">M</strain>
    </source>
</reference>
<dbReference type="InterPro" id="IPR052032">
    <property type="entry name" value="ATP-dep_AA_Ligase"/>
</dbReference>
<dbReference type="GO" id="GO:0046872">
    <property type="term" value="F:metal ion binding"/>
    <property type="evidence" value="ECO:0007669"/>
    <property type="project" value="InterPro"/>
</dbReference>
<evidence type="ECO:0000256" key="2">
    <source>
        <dbReference type="ARBA" id="ARBA00022741"/>
    </source>
</evidence>
<accession>A0AAW3YVE6</accession>
<reference evidence="6" key="2">
    <citation type="journal article" date="2024" name="Toxins">
        <title>Genome Sequence Analysis of Native Xenorhabdus Strains Isolated from Entomopathogenic Nematodes in Argentina.</title>
        <authorList>
            <person name="Palma L."/>
            <person name="Frizzo L."/>
            <person name="Kaiser S."/>
            <person name="Berry C."/>
            <person name="Caballero P."/>
            <person name="Bode H.B."/>
            <person name="Del Valle E.E."/>
        </authorList>
    </citation>
    <scope>NUCLEOTIDE SEQUENCE</scope>
    <source>
        <strain evidence="6">M</strain>
    </source>
</reference>
<dbReference type="EMBL" id="JACXBF010000244">
    <property type="protein sequence ID" value="MBD2800976.1"/>
    <property type="molecule type" value="Genomic_DNA"/>
</dbReference>
<keyword evidence="3 4" id="KW-0067">ATP-binding</keyword>
<dbReference type="PROSITE" id="PS50975">
    <property type="entry name" value="ATP_GRASP"/>
    <property type="match status" value="1"/>
</dbReference>
<evidence type="ECO:0000256" key="4">
    <source>
        <dbReference type="PROSITE-ProRule" id="PRU00409"/>
    </source>
</evidence>
<feature type="domain" description="ATP-grasp" evidence="5">
    <location>
        <begin position="133"/>
        <end position="322"/>
    </location>
</feature>
<comment type="caution">
    <text evidence="6">The sequence shown here is derived from an EMBL/GenBank/DDBJ whole genome shotgun (WGS) entry which is preliminary data.</text>
</comment>